<gene>
    <name evidence="4" type="ORF">g.11528</name>
    <name evidence="3" type="ORF">g.11531</name>
</gene>
<evidence type="ECO:0000313" key="4">
    <source>
        <dbReference type="EMBL" id="JAS66346.1"/>
    </source>
</evidence>
<evidence type="ECO:0000313" key="3">
    <source>
        <dbReference type="EMBL" id="JAS49853.1"/>
    </source>
</evidence>
<sequence>MILICHLGLPQVLVVFAISYQKRPNLARPIGYDLDVSDTTVDDTDEDKDYCPSDTEPSTNHSKPKLGMKQRGRRERGRGFAALTPEKNKPIRLKVSRPKLVKPNTRVGNNPNIVERPGDGVENETGIDLLGLESSDDLLYSEEDNADDPDSDEDEPWYEMREGDILPDSPVKFIE</sequence>
<dbReference type="EMBL" id="GECZ01019916">
    <property type="protein sequence ID" value="JAS49853.1"/>
    <property type="molecule type" value="Transcribed_RNA"/>
</dbReference>
<dbReference type="EMBL" id="GECZ01003423">
    <property type="protein sequence ID" value="JAS66346.1"/>
    <property type="molecule type" value="Transcribed_RNA"/>
</dbReference>
<organism evidence="4">
    <name type="scientific">Cuerna arida</name>
    <dbReference type="NCBI Taxonomy" id="1464854"/>
    <lineage>
        <taxon>Eukaryota</taxon>
        <taxon>Metazoa</taxon>
        <taxon>Ecdysozoa</taxon>
        <taxon>Arthropoda</taxon>
        <taxon>Hexapoda</taxon>
        <taxon>Insecta</taxon>
        <taxon>Pterygota</taxon>
        <taxon>Neoptera</taxon>
        <taxon>Paraneoptera</taxon>
        <taxon>Hemiptera</taxon>
        <taxon>Auchenorrhyncha</taxon>
        <taxon>Membracoidea</taxon>
        <taxon>Cicadellidae</taxon>
        <taxon>Cicadellinae</taxon>
        <taxon>Proconiini</taxon>
        <taxon>Cuerna</taxon>
    </lineage>
</organism>
<reference evidence="4" key="1">
    <citation type="submission" date="2015-11" db="EMBL/GenBank/DDBJ databases">
        <title>De novo transcriptome assembly of four potential Pierce s Disease insect vectors from Arizona vineyards.</title>
        <authorList>
            <person name="Tassone E.E."/>
        </authorList>
    </citation>
    <scope>NUCLEOTIDE SEQUENCE</scope>
</reference>
<feature type="compositionally biased region" description="Basic residues" evidence="1">
    <location>
        <begin position="90"/>
        <end position="100"/>
    </location>
</feature>
<feature type="non-terminal residue" evidence="4">
    <location>
        <position position="175"/>
    </location>
</feature>
<evidence type="ECO:0000256" key="1">
    <source>
        <dbReference type="SAM" id="MobiDB-lite"/>
    </source>
</evidence>
<dbReference type="AlphaFoldDB" id="A0A1B6GVA0"/>
<protein>
    <submittedName>
        <fullName evidence="4">Uncharacterized protein</fullName>
    </submittedName>
</protein>
<keyword evidence="2" id="KW-0732">Signal</keyword>
<feature type="compositionally biased region" description="Basic residues" evidence="1">
    <location>
        <begin position="62"/>
        <end position="76"/>
    </location>
</feature>
<feature type="chain" id="PRO_5008583854" evidence="2">
    <location>
        <begin position="28"/>
        <end position="175"/>
    </location>
</feature>
<feature type="region of interest" description="Disordered" evidence="1">
    <location>
        <begin position="32"/>
        <end position="175"/>
    </location>
</feature>
<evidence type="ECO:0000256" key="2">
    <source>
        <dbReference type="SAM" id="SignalP"/>
    </source>
</evidence>
<feature type="compositionally biased region" description="Acidic residues" evidence="1">
    <location>
        <begin position="134"/>
        <end position="157"/>
    </location>
</feature>
<accession>A0A1B6GVA0</accession>
<feature type="signal peptide" evidence="2">
    <location>
        <begin position="1"/>
        <end position="27"/>
    </location>
</feature>
<proteinExistence type="predicted"/>
<name>A0A1B6GVA0_9HEMI</name>